<dbReference type="InterPro" id="IPR014729">
    <property type="entry name" value="Rossmann-like_a/b/a_fold"/>
</dbReference>
<dbReference type="AlphaFoldDB" id="A0AAV6G7P7"/>
<protein>
    <recommendedName>
        <fullName evidence="2">leucine--tRNA ligase</fullName>
        <ecNumber evidence="2">6.1.1.4</ecNumber>
    </recommendedName>
</protein>
<dbReference type="PANTHER" id="PTHR43740">
    <property type="entry name" value="LEUCYL-TRNA SYNTHETASE"/>
    <property type="match status" value="1"/>
</dbReference>
<dbReference type="InterPro" id="IPR001412">
    <property type="entry name" value="aa-tRNA-synth_I_CS"/>
</dbReference>
<dbReference type="SUPFAM" id="SSF52374">
    <property type="entry name" value="Nucleotidylyl transferase"/>
    <property type="match status" value="1"/>
</dbReference>
<evidence type="ECO:0000256" key="3">
    <source>
        <dbReference type="ARBA" id="ARBA00022598"/>
    </source>
</evidence>
<comment type="similarity">
    <text evidence="1">Belongs to the class-I aminoacyl-tRNA synthetase family.</text>
</comment>
<dbReference type="Pfam" id="PF00133">
    <property type="entry name" value="tRNA-synt_1"/>
    <property type="match status" value="1"/>
</dbReference>
<evidence type="ECO:0000256" key="5">
    <source>
        <dbReference type="ARBA" id="ARBA00022840"/>
    </source>
</evidence>
<dbReference type="Proteomes" id="UP000823561">
    <property type="component" value="Chromosome 13"/>
</dbReference>
<dbReference type="PROSITE" id="PS00178">
    <property type="entry name" value="AA_TRNA_LIGASE_I"/>
    <property type="match status" value="1"/>
</dbReference>
<reference evidence="9" key="1">
    <citation type="submission" date="2020-10" db="EMBL/GenBank/DDBJ databases">
        <title>Chromosome-scale genome assembly of the Allis shad, Alosa alosa.</title>
        <authorList>
            <person name="Margot Z."/>
            <person name="Christophe K."/>
            <person name="Cabau C."/>
            <person name="Louis A."/>
            <person name="Berthelot C."/>
            <person name="Parey E."/>
            <person name="Roest Crollius H."/>
            <person name="Montfort J."/>
            <person name="Robinson-Rechavi M."/>
            <person name="Bucao C."/>
            <person name="Bouchez O."/>
            <person name="Gislard M."/>
            <person name="Lluch J."/>
            <person name="Milhes M."/>
            <person name="Lampietro C."/>
            <person name="Lopez Roques C."/>
            <person name="Donnadieu C."/>
            <person name="Braasch I."/>
            <person name="Desvignes T."/>
            <person name="Postlethwait J."/>
            <person name="Bobe J."/>
            <person name="Guiguen Y."/>
        </authorList>
    </citation>
    <scope>NUCLEOTIDE SEQUENCE</scope>
    <source>
        <strain evidence="9">M-15738</strain>
        <tissue evidence="9">Blood</tissue>
    </source>
</reference>
<sequence length="262" mass="30217">MLPNFWFRQLSSHDFDYCNALLTGLPACAVKPLQMIQNAAARLVYNQPKKGTCYPLLIQLHWLPMAARIKFKSLTLAYKVVSGSAPTYLNALIQTYTTSRPLRSSDERRLALPPGISVGYCGVAMQSVVKRVTLCPPALVRQGIRSGHLLCPVPWLRQALCRSLYSETGVWEKDYRVETRRKVEQRWHPLIKEQWRRSSKKENSSREKFYVLSMFPYPSGRLHMGHVRVYTISDTIAHFQRMRGHQNLSCSSILQFPAPFFW</sequence>
<organism evidence="9 10">
    <name type="scientific">Alosa alosa</name>
    <name type="common">allis shad</name>
    <dbReference type="NCBI Taxonomy" id="278164"/>
    <lineage>
        <taxon>Eukaryota</taxon>
        <taxon>Metazoa</taxon>
        <taxon>Chordata</taxon>
        <taxon>Craniata</taxon>
        <taxon>Vertebrata</taxon>
        <taxon>Euteleostomi</taxon>
        <taxon>Actinopterygii</taxon>
        <taxon>Neopterygii</taxon>
        <taxon>Teleostei</taxon>
        <taxon>Clupei</taxon>
        <taxon>Clupeiformes</taxon>
        <taxon>Clupeoidei</taxon>
        <taxon>Clupeidae</taxon>
        <taxon>Alosa</taxon>
    </lineage>
</organism>
<evidence type="ECO:0000256" key="4">
    <source>
        <dbReference type="ARBA" id="ARBA00022741"/>
    </source>
</evidence>
<dbReference type="EMBL" id="JADWDJ010000013">
    <property type="protein sequence ID" value="KAG5271158.1"/>
    <property type="molecule type" value="Genomic_DNA"/>
</dbReference>
<dbReference type="InterPro" id="IPR002302">
    <property type="entry name" value="Leu-tRNA-ligase"/>
</dbReference>
<dbReference type="InterPro" id="IPR002300">
    <property type="entry name" value="aa-tRNA-synth_Ia"/>
</dbReference>
<keyword evidence="10" id="KW-1185">Reference proteome</keyword>
<keyword evidence="6" id="KW-0648">Protein biosynthesis</keyword>
<dbReference type="GO" id="GO:0005524">
    <property type="term" value="F:ATP binding"/>
    <property type="evidence" value="ECO:0007669"/>
    <property type="project" value="UniProtKB-KW"/>
</dbReference>
<dbReference type="GO" id="GO:0004823">
    <property type="term" value="F:leucine-tRNA ligase activity"/>
    <property type="evidence" value="ECO:0007669"/>
    <property type="project" value="UniProtKB-EC"/>
</dbReference>
<evidence type="ECO:0000313" key="9">
    <source>
        <dbReference type="EMBL" id="KAG5271158.1"/>
    </source>
</evidence>
<dbReference type="GO" id="GO:0032543">
    <property type="term" value="P:mitochondrial translation"/>
    <property type="evidence" value="ECO:0007669"/>
    <property type="project" value="TreeGrafter"/>
</dbReference>
<proteinExistence type="inferred from homology"/>
<feature type="domain" description="Aminoacyl-tRNA synthetase class Ia" evidence="8">
    <location>
        <begin position="193"/>
        <end position="247"/>
    </location>
</feature>
<comment type="caution">
    <text evidence="9">The sequence shown here is derived from an EMBL/GenBank/DDBJ whole genome shotgun (WGS) entry which is preliminary data.</text>
</comment>
<keyword evidence="7" id="KW-0030">Aminoacyl-tRNA synthetase</keyword>
<evidence type="ECO:0000256" key="7">
    <source>
        <dbReference type="ARBA" id="ARBA00023146"/>
    </source>
</evidence>
<evidence type="ECO:0000259" key="8">
    <source>
        <dbReference type="Pfam" id="PF00133"/>
    </source>
</evidence>
<gene>
    <name evidence="9" type="ORF">AALO_G00176540</name>
</gene>
<keyword evidence="4" id="KW-0547">Nucleotide-binding</keyword>
<keyword evidence="3" id="KW-0436">Ligase</keyword>
<evidence type="ECO:0000256" key="1">
    <source>
        <dbReference type="ARBA" id="ARBA00005594"/>
    </source>
</evidence>
<dbReference type="GO" id="GO:0006429">
    <property type="term" value="P:leucyl-tRNA aminoacylation"/>
    <property type="evidence" value="ECO:0007669"/>
    <property type="project" value="InterPro"/>
</dbReference>
<dbReference type="GO" id="GO:0005739">
    <property type="term" value="C:mitochondrion"/>
    <property type="evidence" value="ECO:0007669"/>
    <property type="project" value="TreeGrafter"/>
</dbReference>
<dbReference type="EC" id="6.1.1.4" evidence="2"/>
<accession>A0AAV6G7P7</accession>
<name>A0AAV6G7P7_9TELE</name>
<evidence type="ECO:0000313" key="10">
    <source>
        <dbReference type="Proteomes" id="UP000823561"/>
    </source>
</evidence>
<evidence type="ECO:0000256" key="2">
    <source>
        <dbReference type="ARBA" id="ARBA00013164"/>
    </source>
</evidence>
<dbReference type="Gene3D" id="3.40.50.620">
    <property type="entry name" value="HUPs"/>
    <property type="match status" value="1"/>
</dbReference>
<evidence type="ECO:0000256" key="6">
    <source>
        <dbReference type="ARBA" id="ARBA00022917"/>
    </source>
</evidence>
<keyword evidence="5" id="KW-0067">ATP-binding</keyword>
<dbReference type="PANTHER" id="PTHR43740:SF2">
    <property type="entry name" value="LEUCINE--TRNA LIGASE, MITOCHONDRIAL"/>
    <property type="match status" value="1"/>
</dbReference>